<dbReference type="PANTHER" id="PTHR32309:SF13">
    <property type="entry name" value="FERRIC ENTEROBACTIN TRANSPORT PROTEIN FEPE"/>
    <property type="match status" value="1"/>
</dbReference>
<dbReference type="GO" id="GO:0004713">
    <property type="term" value="F:protein tyrosine kinase activity"/>
    <property type="evidence" value="ECO:0007669"/>
    <property type="project" value="TreeGrafter"/>
</dbReference>
<sequence>MEDTQATTMKLSEDQQPITKREYAQEISVFDILVLLGEQKRVLFGTVFAAMTVSIAGSLLWPAEYTGKTVLLPPQQNKSALSLLSGLGSLADIGGAIGGKSPDGTYVGLLQSNVVADDLTARFKLKERYSKHTTEDVRKELRDNVKVSSDRQNGFITIEVTDRSPIFAATLANAYVDELRKQLNRLAVTDAQQRTRFFQAQIDQTLDRLSVAESTFDLARKKGGVVSLDGQVASSIQAAAQLRAKITASEIELQSMRTYETQENPEVQKTLAAIGAMREQLASLEGGASSSSGTGKDDTAALANIRAFREVKYEEAVLDQFRQQLELAKVDEAKEGPLVQQIDSAIPPEKKSAPHRALIILAGSFLGVVLGLLIAFSKAIAARESAFRDDLSRVVDAWRPARSSRSQLEAGK</sequence>
<feature type="transmembrane region" description="Helical" evidence="1">
    <location>
        <begin position="42"/>
        <end position="61"/>
    </location>
</feature>
<feature type="transmembrane region" description="Helical" evidence="1">
    <location>
        <begin position="357"/>
        <end position="376"/>
    </location>
</feature>
<evidence type="ECO:0000256" key="1">
    <source>
        <dbReference type="SAM" id="Phobius"/>
    </source>
</evidence>
<keyword evidence="1" id="KW-0812">Transmembrane</keyword>
<dbReference type="RefSeq" id="WP_158948466.1">
    <property type="nucleotide sequence ID" value="NZ_CP046913.1"/>
</dbReference>
<evidence type="ECO:0000313" key="4">
    <source>
        <dbReference type="Proteomes" id="UP000433577"/>
    </source>
</evidence>
<dbReference type="KEGG" id="pacs:FAZ98_02490"/>
<dbReference type="GO" id="GO:0005886">
    <property type="term" value="C:plasma membrane"/>
    <property type="evidence" value="ECO:0007669"/>
    <property type="project" value="TreeGrafter"/>
</dbReference>
<keyword evidence="4" id="KW-1185">Reference proteome</keyword>
<organism evidence="3 4">
    <name type="scientific">Paraburkholderia acidisoli</name>
    <dbReference type="NCBI Taxonomy" id="2571748"/>
    <lineage>
        <taxon>Bacteria</taxon>
        <taxon>Pseudomonadati</taxon>
        <taxon>Pseudomonadota</taxon>
        <taxon>Betaproteobacteria</taxon>
        <taxon>Burkholderiales</taxon>
        <taxon>Burkholderiaceae</taxon>
        <taxon>Paraburkholderia</taxon>
    </lineage>
</organism>
<protein>
    <recommendedName>
        <fullName evidence="2">Tyrosine-protein kinase G-rich domain-containing protein</fullName>
    </recommendedName>
</protein>
<proteinExistence type="predicted"/>
<dbReference type="EMBL" id="CP046913">
    <property type="protein sequence ID" value="QGZ60696.1"/>
    <property type="molecule type" value="Genomic_DNA"/>
</dbReference>
<dbReference type="InterPro" id="IPR050445">
    <property type="entry name" value="Bact_polysacc_biosynth/exp"/>
</dbReference>
<dbReference type="PANTHER" id="PTHR32309">
    <property type="entry name" value="TYROSINE-PROTEIN KINASE"/>
    <property type="match status" value="1"/>
</dbReference>
<keyword evidence="1" id="KW-1133">Transmembrane helix</keyword>
<dbReference type="AlphaFoldDB" id="A0A7Z2JDK8"/>
<dbReference type="Pfam" id="PF13807">
    <property type="entry name" value="GNVR"/>
    <property type="match status" value="1"/>
</dbReference>
<accession>A0A7Z2JDK8</accession>
<evidence type="ECO:0000313" key="3">
    <source>
        <dbReference type="EMBL" id="QGZ60696.1"/>
    </source>
</evidence>
<feature type="domain" description="Tyrosine-protein kinase G-rich" evidence="2">
    <location>
        <begin position="307"/>
        <end position="379"/>
    </location>
</feature>
<dbReference type="OrthoDB" id="8884120at2"/>
<reference evidence="3 4" key="1">
    <citation type="submission" date="2019-12" db="EMBL/GenBank/DDBJ databases">
        <title>Paraburkholderia acidiphila 7Q-K02 sp. nov and Paraburkholderia acidisoli DHF22 sp. nov., two strains isolated from forest soil.</title>
        <authorList>
            <person name="Gao Z."/>
            <person name="Qiu L."/>
        </authorList>
    </citation>
    <scope>NUCLEOTIDE SEQUENCE [LARGE SCALE GENOMIC DNA]</scope>
    <source>
        <strain evidence="3 4">DHF22</strain>
    </source>
</reference>
<keyword evidence="1" id="KW-0472">Membrane</keyword>
<dbReference type="InterPro" id="IPR032807">
    <property type="entry name" value="GNVR"/>
</dbReference>
<name>A0A7Z2JDK8_9BURK</name>
<gene>
    <name evidence="3" type="ORF">FAZ98_02490</name>
</gene>
<evidence type="ECO:0000259" key="2">
    <source>
        <dbReference type="Pfam" id="PF13807"/>
    </source>
</evidence>
<dbReference type="Proteomes" id="UP000433577">
    <property type="component" value="Chromosome 1"/>
</dbReference>